<dbReference type="KEGG" id="smon:AWR27_11765"/>
<dbReference type="AlphaFoldDB" id="A0A1P9WX43"/>
<dbReference type="EMBL" id="CP014263">
    <property type="protein sequence ID" value="AQG79941.1"/>
    <property type="molecule type" value="Genomic_DNA"/>
</dbReference>
<organism evidence="2 3">
    <name type="scientific">Spirosoma montaniterrae</name>
    <dbReference type="NCBI Taxonomy" id="1178516"/>
    <lineage>
        <taxon>Bacteria</taxon>
        <taxon>Pseudomonadati</taxon>
        <taxon>Bacteroidota</taxon>
        <taxon>Cytophagia</taxon>
        <taxon>Cytophagales</taxon>
        <taxon>Cytophagaceae</taxon>
        <taxon>Spirosoma</taxon>
    </lineage>
</organism>
<dbReference type="STRING" id="1178516.AWR27_11765"/>
<evidence type="ECO:0000313" key="3">
    <source>
        <dbReference type="Proteomes" id="UP000187941"/>
    </source>
</evidence>
<feature type="region of interest" description="Disordered" evidence="1">
    <location>
        <begin position="127"/>
        <end position="158"/>
    </location>
</feature>
<reference evidence="2 3" key="1">
    <citation type="submission" date="2016-01" db="EMBL/GenBank/DDBJ databases">
        <authorList>
            <person name="Oliw E.H."/>
        </authorList>
    </citation>
    <scope>NUCLEOTIDE SEQUENCE [LARGE SCALE GENOMIC DNA]</scope>
    <source>
        <strain evidence="2 3">DY10</strain>
    </source>
</reference>
<sequence length="158" mass="17219">MATVSPFDPNKVDPEFYSQDPSQHGDSDYGRESEGVGNQQTGTTSGMDQDTNTRNMVAETREANVGEGSVDTPKGESLGTTQEWDVNPEAVKNDDTSEPSRMISDEAAAKLDSVAENPSDDALFHRADATYLEEGDDPNQGYDPHNKGYDNKDKENPK</sequence>
<dbReference type="Proteomes" id="UP000187941">
    <property type="component" value="Chromosome"/>
</dbReference>
<feature type="compositionally biased region" description="Polar residues" evidence="1">
    <location>
        <begin position="36"/>
        <end position="55"/>
    </location>
</feature>
<feature type="compositionally biased region" description="Basic and acidic residues" evidence="1">
    <location>
        <begin position="23"/>
        <end position="34"/>
    </location>
</feature>
<evidence type="ECO:0000256" key="1">
    <source>
        <dbReference type="SAM" id="MobiDB-lite"/>
    </source>
</evidence>
<keyword evidence="3" id="KW-1185">Reference proteome</keyword>
<name>A0A1P9WX43_9BACT</name>
<gene>
    <name evidence="2" type="ORF">AWR27_11765</name>
</gene>
<dbReference type="RefSeq" id="WP_077131372.1">
    <property type="nucleotide sequence ID" value="NZ_CP014263.1"/>
</dbReference>
<feature type="compositionally biased region" description="Basic and acidic residues" evidence="1">
    <location>
        <begin position="144"/>
        <end position="158"/>
    </location>
</feature>
<evidence type="ECO:0000313" key="2">
    <source>
        <dbReference type="EMBL" id="AQG79941.1"/>
    </source>
</evidence>
<feature type="region of interest" description="Disordered" evidence="1">
    <location>
        <begin position="1"/>
        <end position="103"/>
    </location>
</feature>
<accession>A0A1P9WX43</accession>
<dbReference type="OrthoDB" id="956859at2"/>
<protein>
    <submittedName>
        <fullName evidence="2">Uncharacterized protein</fullName>
    </submittedName>
</protein>
<proteinExistence type="predicted"/>